<keyword evidence="13" id="KW-1185">Reference proteome</keyword>
<comment type="caution">
    <text evidence="9">Lacks conserved residue(s) required for the propagation of feature annotation.</text>
</comment>
<dbReference type="Gene3D" id="2.60.120.200">
    <property type="match status" value="1"/>
</dbReference>
<evidence type="ECO:0000256" key="10">
    <source>
        <dbReference type="RuleBase" id="RU362112"/>
    </source>
</evidence>
<dbReference type="FunFam" id="2.60.120.200:FF:000070">
    <property type="entry name" value="Serum amyloid P-component"/>
    <property type="match status" value="1"/>
</dbReference>
<dbReference type="InterPro" id="IPR013320">
    <property type="entry name" value="ConA-like_dom_sf"/>
</dbReference>
<keyword evidence="3" id="KW-0964">Secreted</keyword>
<dbReference type="GO" id="GO:0005576">
    <property type="term" value="C:extracellular region"/>
    <property type="evidence" value="ECO:0007669"/>
    <property type="project" value="UniProtKB-SubCell"/>
</dbReference>
<protein>
    <recommendedName>
        <fullName evidence="10">Pentraxin family member</fullName>
    </recommendedName>
</protein>
<evidence type="ECO:0000256" key="8">
    <source>
        <dbReference type="ARBA" id="ARBA00038102"/>
    </source>
</evidence>
<keyword evidence="6 10" id="KW-0106">Calcium</keyword>
<dbReference type="CDD" id="cd00152">
    <property type="entry name" value="PTX"/>
    <property type="match status" value="1"/>
</dbReference>
<keyword evidence="4 10" id="KW-0479">Metal-binding</keyword>
<evidence type="ECO:0000256" key="5">
    <source>
        <dbReference type="ARBA" id="ARBA00022729"/>
    </source>
</evidence>
<evidence type="ECO:0000256" key="3">
    <source>
        <dbReference type="ARBA" id="ARBA00022525"/>
    </source>
</evidence>
<keyword evidence="5" id="KW-0732">Signal</keyword>
<evidence type="ECO:0000256" key="2">
    <source>
        <dbReference type="ARBA" id="ARBA00022486"/>
    </source>
</evidence>
<dbReference type="SUPFAM" id="SSF49899">
    <property type="entry name" value="Concanavalin A-like lectins/glucanases"/>
    <property type="match status" value="1"/>
</dbReference>
<comment type="subcellular location">
    <subcellularLocation>
        <location evidence="1 10">Secreted</location>
    </subcellularLocation>
</comment>
<name>A0AAD1T699_PELCU</name>
<dbReference type="GO" id="GO:0006953">
    <property type="term" value="P:acute-phase response"/>
    <property type="evidence" value="ECO:0007669"/>
    <property type="project" value="UniProtKB-KW"/>
</dbReference>
<evidence type="ECO:0000256" key="7">
    <source>
        <dbReference type="ARBA" id="ARBA00023157"/>
    </source>
</evidence>
<reference evidence="12" key="1">
    <citation type="submission" date="2022-03" db="EMBL/GenBank/DDBJ databases">
        <authorList>
            <person name="Alioto T."/>
            <person name="Alioto T."/>
            <person name="Gomez Garrido J."/>
        </authorList>
    </citation>
    <scope>NUCLEOTIDE SEQUENCE</scope>
</reference>
<dbReference type="InterPro" id="IPR030476">
    <property type="entry name" value="Pentaxin_CS"/>
</dbReference>
<comment type="subunit">
    <text evidence="10">Homopentamer. Pentaxin (or pentraxin) have a discoid arrangement of 5 non-covalently bound subunits.</text>
</comment>
<dbReference type="SMART" id="SM00159">
    <property type="entry name" value="PTX"/>
    <property type="match status" value="1"/>
</dbReference>
<evidence type="ECO:0000259" key="11">
    <source>
        <dbReference type="PROSITE" id="PS51828"/>
    </source>
</evidence>
<organism evidence="12 13">
    <name type="scientific">Pelobates cultripes</name>
    <name type="common">Western spadefoot toad</name>
    <dbReference type="NCBI Taxonomy" id="61616"/>
    <lineage>
        <taxon>Eukaryota</taxon>
        <taxon>Metazoa</taxon>
        <taxon>Chordata</taxon>
        <taxon>Craniata</taxon>
        <taxon>Vertebrata</taxon>
        <taxon>Euteleostomi</taxon>
        <taxon>Amphibia</taxon>
        <taxon>Batrachia</taxon>
        <taxon>Anura</taxon>
        <taxon>Pelobatoidea</taxon>
        <taxon>Pelobatidae</taxon>
        <taxon>Pelobates</taxon>
    </lineage>
</organism>
<evidence type="ECO:0000313" key="12">
    <source>
        <dbReference type="EMBL" id="CAH2315867.1"/>
    </source>
</evidence>
<evidence type="ECO:0000256" key="6">
    <source>
        <dbReference type="ARBA" id="ARBA00022837"/>
    </source>
</evidence>
<comment type="cofactor">
    <cofactor evidence="10">
        <name>Ca(2+)</name>
        <dbReference type="ChEBI" id="CHEBI:29108"/>
    </cofactor>
    <text evidence="10">Binds 2 calcium ions per subunit.</text>
</comment>
<dbReference type="AlphaFoldDB" id="A0AAD1T699"/>
<dbReference type="PROSITE" id="PS51828">
    <property type="entry name" value="PTX_2"/>
    <property type="match status" value="1"/>
</dbReference>
<evidence type="ECO:0000256" key="1">
    <source>
        <dbReference type="ARBA" id="ARBA00004613"/>
    </source>
</evidence>
<feature type="domain" description="Pentraxin (PTX)" evidence="11">
    <location>
        <begin position="18"/>
        <end position="218"/>
    </location>
</feature>
<dbReference type="PRINTS" id="PR00895">
    <property type="entry name" value="PENTAXIN"/>
</dbReference>
<comment type="similarity">
    <text evidence="8 10">Belongs to the pentraxin family.</text>
</comment>
<dbReference type="InterPro" id="IPR001759">
    <property type="entry name" value="PTX_dom"/>
</dbReference>
<dbReference type="PANTHER" id="PTHR45869">
    <property type="entry name" value="C-REACTIVE PROTEIN-RELATED"/>
    <property type="match status" value="1"/>
</dbReference>
<evidence type="ECO:0000256" key="9">
    <source>
        <dbReference type="PROSITE-ProRule" id="PRU01172"/>
    </source>
</evidence>
<dbReference type="PROSITE" id="PS00289">
    <property type="entry name" value="PTX_1"/>
    <property type="match status" value="1"/>
</dbReference>
<dbReference type="InterPro" id="IPR051005">
    <property type="entry name" value="Pentraxin_domain"/>
</dbReference>
<proteinExistence type="inferred from homology"/>
<dbReference type="PANTHER" id="PTHR45869:SF7">
    <property type="entry name" value="C-REACTIVE PROTEIN"/>
    <property type="match status" value="1"/>
</dbReference>
<accession>A0AAD1T699</accession>
<keyword evidence="7" id="KW-1015">Disulfide bond</keyword>
<dbReference type="EMBL" id="OW240920">
    <property type="protein sequence ID" value="CAH2315867.1"/>
    <property type="molecule type" value="Genomic_DNA"/>
</dbReference>
<evidence type="ECO:0000313" key="13">
    <source>
        <dbReference type="Proteomes" id="UP001295444"/>
    </source>
</evidence>
<dbReference type="Proteomes" id="UP001295444">
    <property type="component" value="Chromosome 09"/>
</dbReference>
<keyword evidence="2" id="KW-0011">Acute phase</keyword>
<evidence type="ECO:0000256" key="4">
    <source>
        <dbReference type="ARBA" id="ARBA00022723"/>
    </source>
</evidence>
<sequence>MTEFRPCRAGTLTNEDLSNKAFLFPKETANAHIILNPEAAKPLEKLTVCLRSYTELTREHSLFSLACPGSEKDNTFLILTLPPNVYSVYVNQEENRFKIDPEVLDWKHTCVSWNSDTGVIQLWVNGKLYPRKISNKGFTIPIPTFIILGQDQDSFGGGFQAAQSFVGEMRDVHMWDFVLSQEDIQNVLVNDINGNVLSWTALQYESNGEVVVPFKVQSKSLRYPTSLYPQF</sequence>
<dbReference type="Pfam" id="PF00354">
    <property type="entry name" value="Pentaxin"/>
    <property type="match status" value="1"/>
</dbReference>
<dbReference type="GO" id="GO:0046872">
    <property type="term" value="F:metal ion binding"/>
    <property type="evidence" value="ECO:0007669"/>
    <property type="project" value="UniProtKB-KW"/>
</dbReference>
<gene>
    <name evidence="12" type="ORF">PECUL_23A041610</name>
</gene>